<sequence length="49" mass="5527">MPPLLAKHSLTLGLTAIALAYAMFVFNNRVRGVFVKVDFKFKSVLKIIF</sequence>
<protein>
    <submittedName>
        <fullName evidence="2">Uncharacterized protein</fullName>
    </submittedName>
</protein>
<evidence type="ECO:0000313" key="3">
    <source>
        <dbReference type="Proteomes" id="UP000270034"/>
    </source>
</evidence>
<keyword evidence="1" id="KW-1133">Transmembrane helix</keyword>
<evidence type="ECO:0000256" key="1">
    <source>
        <dbReference type="SAM" id="Phobius"/>
    </source>
</evidence>
<dbReference type="AlphaFoldDB" id="A0A2Z5ZJG9"/>
<accession>A0A2Z5ZJG9</accession>
<reference evidence="2 3" key="1">
    <citation type="submission" date="2018-02" db="EMBL/GenBank/DDBJ databases">
        <title>Acetobacter orientalis genome.</title>
        <authorList>
            <person name="Nakashima N."/>
            <person name="Tamura T."/>
        </authorList>
    </citation>
    <scope>NUCLEOTIDE SEQUENCE [LARGE SCALE GENOMIC DNA]</scope>
    <source>
        <strain evidence="2 3">FAN1</strain>
    </source>
</reference>
<gene>
    <name evidence="2" type="ORF">AcetOrient_orf03443</name>
</gene>
<organism evidence="2 3">
    <name type="scientific">Acetobacter orientalis</name>
    <dbReference type="NCBI Taxonomy" id="146474"/>
    <lineage>
        <taxon>Bacteria</taxon>
        <taxon>Pseudomonadati</taxon>
        <taxon>Pseudomonadota</taxon>
        <taxon>Alphaproteobacteria</taxon>
        <taxon>Acetobacterales</taxon>
        <taxon>Acetobacteraceae</taxon>
        <taxon>Acetobacter</taxon>
    </lineage>
</organism>
<evidence type="ECO:0000313" key="2">
    <source>
        <dbReference type="EMBL" id="BBC80633.1"/>
    </source>
</evidence>
<feature type="transmembrane region" description="Helical" evidence="1">
    <location>
        <begin position="6"/>
        <end position="26"/>
    </location>
</feature>
<name>A0A2Z5ZJG9_9PROT</name>
<dbReference type="Proteomes" id="UP000270034">
    <property type="component" value="Chromosome"/>
</dbReference>
<dbReference type="KEGG" id="aot:AcetOri_orf03443"/>
<proteinExistence type="predicted"/>
<keyword evidence="1" id="KW-0472">Membrane</keyword>
<dbReference type="EMBL" id="AP018515">
    <property type="protein sequence ID" value="BBC80633.1"/>
    <property type="molecule type" value="Genomic_DNA"/>
</dbReference>
<keyword evidence="1" id="KW-0812">Transmembrane</keyword>